<keyword evidence="13" id="KW-1185">Reference proteome</keyword>
<dbReference type="UniPathway" id="UPA00618">
    <property type="reaction ID" value="UER00672"/>
</dbReference>
<dbReference type="eggNOG" id="KOG2517">
    <property type="taxonomic scope" value="Eukaryota"/>
</dbReference>
<feature type="domain" description="Carbohydrate kinase FGGY C-terminal" evidence="11">
    <location>
        <begin position="224"/>
        <end position="377"/>
    </location>
</feature>
<evidence type="ECO:0000313" key="13">
    <source>
        <dbReference type="Proteomes" id="UP000008983"/>
    </source>
</evidence>
<dbReference type="PIRSF" id="PIRSF000538">
    <property type="entry name" value="GlpK"/>
    <property type="match status" value="1"/>
</dbReference>
<dbReference type="GO" id="GO:0005524">
    <property type="term" value="F:ATP binding"/>
    <property type="evidence" value="ECO:0007669"/>
    <property type="project" value="UniProtKB-KW"/>
</dbReference>
<comment type="similarity">
    <text evidence="2 9">Belongs to the FGGY kinase family.</text>
</comment>
<evidence type="ECO:0000256" key="3">
    <source>
        <dbReference type="ARBA" id="ARBA00012099"/>
    </source>
</evidence>
<feature type="domain" description="Carbohydrate kinase FGGY N-terminal" evidence="10">
    <location>
        <begin position="9"/>
        <end position="142"/>
    </location>
</feature>
<dbReference type="Pfam" id="PF02782">
    <property type="entry name" value="FGGY_C"/>
    <property type="match status" value="1"/>
</dbReference>
<accession>G0QV26</accession>
<evidence type="ECO:0000256" key="7">
    <source>
        <dbReference type="ARBA" id="ARBA00022840"/>
    </source>
</evidence>
<dbReference type="Gene3D" id="3.30.420.40">
    <property type="match status" value="2"/>
</dbReference>
<dbReference type="OMA" id="HKTDATN"/>
<evidence type="ECO:0000256" key="5">
    <source>
        <dbReference type="ARBA" id="ARBA00022741"/>
    </source>
</evidence>
<dbReference type="InterPro" id="IPR018485">
    <property type="entry name" value="FGGY_C"/>
</dbReference>
<dbReference type="EMBL" id="GL983930">
    <property type="protein sequence ID" value="EGR30933.1"/>
    <property type="molecule type" value="Genomic_DNA"/>
</dbReference>
<dbReference type="AlphaFoldDB" id="G0QV26"/>
<evidence type="ECO:0000256" key="2">
    <source>
        <dbReference type="ARBA" id="ARBA00009156"/>
    </source>
</evidence>
<keyword evidence="5" id="KW-0547">Nucleotide-binding</keyword>
<evidence type="ECO:0000256" key="1">
    <source>
        <dbReference type="ARBA" id="ARBA00005190"/>
    </source>
</evidence>
<dbReference type="PANTHER" id="PTHR10196">
    <property type="entry name" value="SUGAR KINASE"/>
    <property type="match status" value="1"/>
</dbReference>
<protein>
    <recommendedName>
        <fullName evidence="3">glycerol kinase</fullName>
        <ecNumber evidence="3">2.7.1.30</ecNumber>
    </recommendedName>
    <alternativeName>
        <fullName evidence="8">ATP:glycerol 3-phosphotransferase</fullName>
    </alternativeName>
</protein>
<dbReference type="OrthoDB" id="5422795at2759"/>
<dbReference type="InterPro" id="IPR000577">
    <property type="entry name" value="Carb_kinase_FGGY"/>
</dbReference>
<dbReference type="PROSITE" id="PS00445">
    <property type="entry name" value="FGGY_KINASES_2"/>
    <property type="match status" value="1"/>
</dbReference>
<dbReference type="RefSeq" id="XP_004032520.1">
    <property type="nucleotide sequence ID" value="XM_004032472.1"/>
</dbReference>
<dbReference type="GO" id="GO:0046167">
    <property type="term" value="P:glycerol-3-phosphate biosynthetic process"/>
    <property type="evidence" value="ECO:0007669"/>
    <property type="project" value="TreeGrafter"/>
</dbReference>
<dbReference type="SUPFAM" id="SSF53067">
    <property type="entry name" value="Actin-like ATPase domain"/>
    <property type="match status" value="2"/>
</dbReference>
<dbReference type="Proteomes" id="UP000008983">
    <property type="component" value="Unassembled WGS sequence"/>
</dbReference>
<dbReference type="Pfam" id="PF00370">
    <property type="entry name" value="FGGY_N"/>
    <property type="match status" value="1"/>
</dbReference>
<evidence type="ECO:0000256" key="9">
    <source>
        <dbReference type="RuleBase" id="RU003733"/>
    </source>
</evidence>
<keyword evidence="6 9" id="KW-0418">Kinase</keyword>
<dbReference type="InterPro" id="IPR018484">
    <property type="entry name" value="FGGY_N"/>
</dbReference>
<gene>
    <name evidence="12" type="ORF">IMG5_120980</name>
</gene>
<evidence type="ECO:0000256" key="6">
    <source>
        <dbReference type="ARBA" id="ARBA00022777"/>
    </source>
</evidence>
<keyword evidence="7" id="KW-0067">ATP-binding</keyword>
<dbReference type="STRING" id="857967.G0QV26"/>
<proteinExistence type="inferred from homology"/>
<keyword evidence="4 9" id="KW-0808">Transferase</keyword>
<comment type="pathway">
    <text evidence="1">Polyol metabolism; glycerol degradation via glycerol kinase pathway; sn-glycerol 3-phosphate from glycerol: step 1/1.</text>
</comment>
<dbReference type="InterPro" id="IPR018483">
    <property type="entry name" value="Carb_kinase_FGGY_CS"/>
</dbReference>
<evidence type="ECO:0000259" key="10">
    <source>
        <dbReference type="Pfam" id="PF00370"/>
    </source>
</evidence>
<dbReference type="GO" id="GO:0006641">
    <property type="term" value="P:triglyceride metabolic process"/>
    <property type="evidence" value="ECO:0007669"/>
    <property type="project" value="TreeGrafter"/>
</dbReference>
<evidence type="ECO:0000256" key="8">
    <source>
        <dbReference type="ARBA" id="ARBA00043149"/>
    </source>
</evidence>
<organism evidence="12 13">
    <name type="scientific">Ichthyophthirius multifiliis</name>
    <name type="common">White spot disease agent</name>
    <name type="synonym">Ich</name>
    <dbReference type="NCBI Taxonomy" id="5932"/>
    <lineage>
        <taxon>Eukaryota</taxon>
        <taxon>Sar</taxon>
        <taxon>Alveolata</taxon>
        <taxon>Ciliophora</taxon>
        <taxon>Intramacronucleata</taxon>
        <taxon>Oligohymenophorea</taxon>
        <taxon>Hymenostomatida</taxon>
        <taxon>Ophryoglenina</taxon>
        <taxon>Ichthyophthirius</taxon>
    </lineage>
</organism>
<reference evidence="12 13" key="1">
    <citation type="submission" date="2011-07" db="EMBL/GenBank/DDBJ databases">
        <authorList>
            <person name="Coyne R."/>
            <person name="Brami D."/>
            <person name="Johnson J."/>
            <person name="Hostetler J."/>
            <person name="Hannick L."/>
            <person name="Clark T."/>
            <person name="Cassidy-Hanley D."/>
            <person name="Inman J."/>
        </authorList>
    </citation>
    <scope>NUCLEOTIDE SEQUENCE [LARGE SCALE GENOMIC DNA]</scope>
    <source>
        <strain evidence="12 13">G5</strain>
    </source>
</reference>
<dbReference type="FunCoup" id="G0QV26">
    <property type="interactions" value="11"/>
</dbReference>
<dbReference type="EC" id="2.7.1.30" evidence="3"/>
<evidence type="ECO:0000259" key="11">
    <source>
        <dbReference type="Pfam" id="PF02782"/>
    </source>
</evidence>
<dbReference type="PANTHER" id="PTHR10196:SF69">
    <property type="entry name" value="GLYCEROL KINASE"/>
    <property type="match status" value="1"/>
</dbReference>
<dbReference type="GeneID" id="14907054"/>
<sequence length="420" mass="46666">MNNNQNVLIGAIDQSTTSTKFGVFDQQGNLIDIDIIPHDQISQHPGWLEHNPQQILNNLHTSINNLVSRLQEKGYSLSDLKTIGVTNQRETVVAWNKHTGKPYYNAIVWCDNRTQYVCEKFTQQHAGNSNIYQNITGLPISQLKMFNKQEMSQILMLFLGLWILGLYGELKIPINTLPIVLASSDNYGTIKEGTLKGKQIQSCLGDQQAAALGHGVLNIGDCKTTFGSGSFLLVNIGEKPIYKEGGLLTTILYKLGKNQPTFYAFEGSIEVGGSTLNWAKENLGLFKDYEELASLIEQTQDNGNVYFVPALNGLLCPYWQSGAQGIISGISFYTKKEHILRALLEGIAFRTKDVIVNIEQSTEMKIDLLKVDGGLTKISESTMLGVAFAAGIFSFNQDNNNKNQVLYQNWLDTVNKSINK</sequence>
<dbReference type="InterPro" id="IPR043129">
    <property type="entry name" value="ATPase_NBD"/>
</dbReference>
<dbReference type="GO" id="GO:0004370">
    <property type="term" value="F:glycerol kinase activity"/>
    <property type="evidence" value="ECO:0007669"/>
    <property type="project" value="UniProtKB-EC"/>
</dbReference>
<dbReference type="InParanoid" id="G0QV26"/>
<dbReference type="GO" id="GO:0019563">
    <property type="term" value="P:glycerol catabolic process"/>
    <property type="evidence" value="ECO:0007669"/>
    <property type="project" value="UniProtKB-UniPathway"/>
</dbReference>
<evidence type="ECO:0000313" key="12">
    <source>
        <dbReference type="EMBL" id="EGR30933.1"/>
    </source>
</evidence>
<name>G0QV26_ICHMU</name>
<evidence type="ECO:0000256" key="4">
    <source>
        <dbReference type="ARBA" id="ARBA00022679"/>
    </source>
</evidence>
<dbReference type="GO" id="GO:0005739">
    <property type="term" value="C:mitochondrion"/>
    <property type="evidence" value="ECO:0007669"/>
    <property type="project" value="TreeGrafter"/>
</dbReference>